<dbReference type="SUPFAM" id="SSF88659">
    <property type="entry name" value="Sigma3 and sigma4 domains of RNA polymerase sigma factors"/>
    <property type="match status" value="1"/>
</dbReference>
<dbReference type="STRING" id="641524.ADICYQ_0392"/>
<dbReference type="NCBIfam" id="TIGR02937">
    <property type="entry name" value="sigma70-ECF"/>
    <property type="match status" value="1"/>
</dbReference>
<evidence type="ECO:0000256" key="4">
    <source>
        <dbReference type="ARBA" id="ARBA00023163"/>
    </source>
</evidence>
<dbReference type="InterPro" id="IPR013324">
    <property type="entry name" value="RNA_pol_sigma_r3/r4-like"/>
</dbReference>
<keyword evidence="2" id="KW-0805">Transcription regulation</keyword>
<dbReference type="Pfam" id="PF04542">
    <property type="entry name" value="Sigma70_r2"/>
    <property type="match status" value="1"/>
</dbReference>
<evidence type="ECO:0000259" key="5">
    <source>
        <dbReference type="Pfam" id="PF04542"/>
    </source>
</evidence>
<evidence type="ECO:0000313" key="7">
    <source>
        <dbReference type="EMBL" id="EPR71314.1"/>
    </source>
</evidence>
<dbReference type="AlphaFoldDB" id="S7WX15"/>
<dbReference type="PANTHER" id="PTHR43133">
    <property type="entry name" value="RNA POLYMERASE ECF-TYPE SIGMA FACTO"/>
    <property type="match status" value="1"/>
</dbReference>
<keyword evidence="4" id="KW-0804">Transcription</keyword>
<dbReference type="Proteomes" id="UP000014974">
    <property type="component" value="Unassembled WGS sequence"/>
</dbReference>
<dbReference type="Gene3D" id="1.10.1740.10">
    <property type="match status" value="1"/>
</dbReference>
<dbReference type="eggNOG" id="COG1595">
    <property type="taxonomic scope" value="Bacteria"/>
</dbReference>
<evidence type="ECO:0000256" key="3">
    <source>
        <dbReference type="ARBA" id="ARBA00023082"/>
    </source>
</evidence>
<evidence type="ECO:0000256" key="2">
    <source>
        <dbReference type="ARBA" id="ARBA00023015"/>
    </source>
</evidence>
<keyword evidence="3" id="KW-0731">Sigma factor</keyword>
<evidence type="ECO:0000256" key="1">
    <source>
        <dbReference type="ARBA" id="ARBA00010641"/>
    </source>
</evidence>
<comment type="similarity">
    <text evidence="1">Belongs to the sigma-70 factor family. ECF subfamily.</text>
</comment>
<dbReference type="EMBL" id="ATNM01000018">
    <property type="protein sequence ID" value="EPR71314.1"/>
    <property type="molecule type" value="Genomic_DNA"/>
</dbReference>
<feature type="domain" description="RNA polymerase sigma factor 70 region 4 type 2" evidence="6">
    <location>
        <begin position="150"/>
        <end position="201"/>
    </location>
</feature>
<name>S7WX15_9BACT</name>
<dbReference type="InterPro" id="IPR013325">
    <property type="entry name" value="RNA_pol_sigma_r2"/>
</dbReference>
<gene>
    <name evidence="7" type="ORF">ADICYQ_0392</name>
</gene>
<dbReference type="InterPro" id="IPR007627">
    <property type="entry name" value="RNA_pol_sigma70_r2"/>
</dbReference>
<dbReference type="InterPro" id="IPR013249">
    <property type="entry name" value="RNA_pol_sigma70_r4_t2"/>
</dbReference>
<comment type="caution">
    <text evidence="7">The sequence shown here is derived from an EMBL/GenBank/DDBJ whole genome shotgun (WGS) entry which is preliminary data.</text>
</comment>
<dbReference type="PANTHER" id="PTHR43133:SF46">
    <property type="entry name" value="RNA POLYMERASE SIGMA-70 FACTOR ECF SUBFAMILY"/>
    <property type="match status" value="1"/>
</dbReference>
<reference evidence="7 8" key="1">
    <citation type="journal article" date="2013" name="Genome Announc.">
        <title>Draft Genome Sequence of Cyclobacterium qasimii Strain M12-11BT, Isolated from Arctic Marine Sediment.</title>
        <authorList>
            <person name="Shivaji S."/>
            <person name="Ara S."/>
            <person name="Singh A."/>
            <person name="Kumar Pinnaka A."/>
        </authorList>
    </citation>
    <scope>NUCLEOTIDE SEQUENCE [LARGE SCALE GENOMIC DNA]</scope>
    <source>
        <strain evidence="7 8">M12-11B</strain>
    </source>
</reference>
<dbReference type="OrthoDB" id="9150024at2"/>
<dbReference type="RefSeq" id="WP_020890184.1">
    <property type="nucleotide sequence ID" value="NZ_ATNM01000018.1"/>
</dbReference>
<evidence type="ECO:0000259" key="6">
    <source>
        <dbReference type="Pfam" id="PF08281"/>
    </source>
</evidence>
<dbReference type="InterPro" id="IPR039425">
    <property type="entry name" value="RNA_pol_sigma-70-like"/>
</dbReference>
<dbReference type="GO" id="GO:0016987">
    <property type="term" value="F:sigma factor activity"/>
    <property type="evidence" value="ECO:0007669"/>
    <property type="project" value="UniProtKB-KW"/>
</dbReference>
<protein>
    <submittedName>
        <fullName evidence="7">RNA polymerase ECF-type sigma factor</fullName>
    </submittedName>
</protein>
<dbReference type="Gene3D" id="1.10.10.10">
    <property type="entry name" value="Winged helix-like DNA-binding domain superfamily/Winged helix DNA-binding domain"/>
    <property type="match status" value="1"/>
</dbReference>
<dbReference type="CDD" id="cd06171">
    <property type="entry name" value="Sigma70_r4"/>
    <property type="match status" value="1"/>
</dbReference>
<dbReference type="SUPFAM" id="SSF88946">
    <property type="entry name" value="Sigma2 domain of RNA polymerase sigma factors"/>
    <property type="match status" value="1"/>
</dbReference>
<organism evidence="7 8">
    <name type="scientific">Cyclobacterium qasimii M12-11B</name>
    <dbReference type="NCBI Taxonomy" id="641524"/>
    <lineage>
        <taxon>Bacteria</taxon>
        <taxon>Pseudomonadati</taxon>
        <taxon>Bacteroidota</taxon>
        <taxon>Cytophagia</taxon>
        <taxon>Cytophagales</taxon>
        <taxon>Cyclobacteriaceae</taxon>
        <taxon>Cyclobacterium</taxon>
    </lineage>
</organism>
<dbReference type="GO" id="GO:0006352">
    <property type="term" value="P:DNA-templated transcription initiation"/>
    <property type="evidence" value="ECO:0007669"/>
    <property type="project" value="InterPro"/>
</dbReference>
<dbReference type="Pfam" id="PF08281">
    <property type="entry name" value="Sigma70_r4_2"/>
    <property type="match status" value="1"/>
</dbReference>
<dbReference type="InterPro" id="IPR036388">
    <property type="entry name" value="WH-like_DNA-bd_sf"/>
</dbReference>
<dbReference type="InterPro" id="IPR014284">
    <property type="entry name" value="RNA_pol_sigma-70_dom"/>
</dbReference>
<feature type="domain" description="RNA polymerase sigma-70 region 2" evidence="5">
    <location>
        <begin position="47"/>
        <end position="114"/>
    </location>
</feature>
<dbReference type="GO" id="GO:0003677">
    <property type="term" value="F:DNA binding"/>
    <property type="evidence" value="ECO:0007669"/>
    <property type="project" value="InterPro"/>
</dbReference>
<evidence type="ECO:0000313" key="8">
    <source>
        <dbReference type="Proteomes" id="UP000014974"/>
    </source>
</evidence>
<accession>S7WX15</accession>
<sequence length="213" mass="25559">MQNPQHIKNPEILPLKHSDYVRKYENSTDREIWKAFDKGNESAFNYIYRVYVPALFRYGWQFSKDEAILQDCIQDIFIYLRSRRGSLTKVNSIKAYLYKIMQREVIRSINAEKRYIHNSGEIDERIFPIEICHETKLIQQEYDLEMQGKIKFAMNQLTSRQRQAVLLLIEEDMNYKEIAEVLGFSKVKSARKIIYRALETLKVFIKEKIKRFN</sequence>
<proteinExistence type="inferred from homology"/>